<evidence type="ECO:0000259" key="7">
    <source>
        <dbReference type="PROSITE" id="PS50045"/>
    </source>
</evidence>
<evidence type="ECO:0000256" key="1">
    <source>
        <dbReference type="ARBA" id="ARBA00022741"/>
    </source>
</evidence>
<dbReference type="SUPFAM" id="SSF55781">
    <property type="entry name" value="GAF domain-like"/>
    <property type="match status" value="1"/>
</dbReference>
<dbReference type="Gene3D" id="1.10.8.60">
    <property type="match status" value="1"/>
</dbReference>
<dbReference type="SUPFAM" id="SSF52540">
    <property type="entry name" value="P-loop containing nucleoside triphosphate hydrolases"/>
    <property type="match status" value="1"/>
</dbReference>
<dbReference type="FunFam" id="3.40.50.300:FF:000006">
    <property type="entry name" value="DNA-binding transcriptional regulator NtrC"/>
    <property type="match status" value="1"/>
</dbReference>
<evidence type="ECO:0000313" key="8">
    <source>
        <dbReference type="EMBL" id="APW61511.1"/>
    </source>
</evidence>
<dbReference type="InterPro" id="IPR003593">
    <property type="entry name" value="AAA+_ATPase"/>
</dbReference>
<keyword evidence="9" id="KW-1185">Reference proteome</keyword>
<gene>
    <name evidence="8" type="primary">fhlA_1</name>
    <name evidence="8" type="ORF">BSF38_03026</name>
</gene>
<feature type="domain" description="Sigma-54 factor interaction" evidence="7">
    <location>
        <begin position="197"/>
        <end position="426"/>
    </location>
</feature>
<dbReference type="RefSeq" id="WP_076346920.1">
    <property type="nucleotide sequence ID" value="NZ_CP019082.1"/>
</dbReference>
<dbReference type="InterPro" id="IPR002078">
    <property type="entry name" value="Sigma_54_int"/>
</dbReference>
<dbReference type="Gene3D" id="3.40.50.300">
    <property type="entry name" value="P-loop containing nucleotide triphosphate hydrolases"/>
    <property type="match status" value="1"/>
</dbReference>
<dbReference type="STRING" id="1387353.BSF38_03026"/>
<dbReference type="GO" id="GO:0006355">
    <property type="term" value="P:regulation of DNA-templated transcription"/>
    <property type="evidence" value="ECO:0007669"/>
    <property type="project" value="InterPro"/>
</dbReference>
<dbReference type="AlphaFoldDB" id="A0A1U7CRE8"/>
<dbReference type="CDD" id="cd00009">
    <property type="entry name" value="AAA"/>
    <property type="match status" value="1"/>
</dbReference>
<keyword evidence="5" id="KW-0010">Activator</keyword>
<evidence type="ECO:0000256" key="5">
    <source>
        <dbReference type="ARBA" id="ARBA00023159"/>
    </source>
</evidence>
<dbReference type="PROSITE" id="PS00675">
    <property type="entry name" value="SIGMA54_INTERACT_1"/>
    <property type="match status" value="1"/>
</dbReference>
<protein>
    <submittedName>
        <fullName evidence="8">Formate hydrogenlyase transcriptional activator</fullName>
    </submittedName>
</protein>
<dbReference type="GO" id="GO:0003677">
    <property type="term" value="F:DNA binding"/>
    <property type="evidence" value="ECO:0007669"/>
    <property type="project" value="UniProtKB-KW"/>
</dbReference>
<dbReference type="InterPro" id="IPR058031">
    <property type="entry name" value="AAA_lid_NorR"/>
</dbReference>
<dbReference type="InterPro" id="IPR027417">
    <property type="entry name" value="P-loop_NTPase"/>
</dbReference>
<organism evidence="8 9">
    <name type="scientific">Paludisphaera borealis</name>
    <dbReference type="NCBI Taxonomy" id="1387353"/>
    <lineage>
        <taxon>Bacteria</taxon>
        <taxon>Pseudomonadati</taxon>
        <taxon>Planctomycetota</taxon>
        <taxon>Planctomycetia</taxon>
        <taxon>Isosphaerales</taxon>
        <taxon>Isosphaeraceae</taxon>
        <taxon>Paludisphaera</taxon>
    </lineage>
</organism>
<evidence type="ECO:0000313" key="9">
    <source>
        <dbReference type="Proteomes" id="UP000186309"/>
    </source>
</evidence>
<proteinExistence type="predicted"/>
<dbReference type="OrthoDB" id="9807827at2"/>
<evidence type="ECO:0000256" key="6">
    <source>
        <dbReference type="ARBA" id="ARBA00023163"/>
    </source>
</evidence>
<dbReference type="PANTHER" id="PTHR32071:SF117">
    <property type="entry name" value="PTS-DEPENDENT DIHYDROXYACETONE KINASE OPERON REGULATORY PROTEIN-RELATED"/>
    <property type="match status" value="1"/>
</dbReference>
<dbReference type="PROSITE" id="PS00688">
    <property type="entry name" value="SIGMA54_INTERACT_3"/>
    <property type="match status" value="1"/>
</dbReference>
<accession>A0A1U7CRE8</accession>
<evidence type="ECO:0000256" key="2">
    <source>
        <dbReference type="ARBA" id="ARBA00022840"/>
    </source>
</evidence>
<dbReference type="Pfam" id="PF25601">
    <property type="entry name" value="AAA_lid_14"/>
    <property type="match status" value="1"/>
</dbReference>
<dbReference type="InterPro" id="IPR029016">
    <property type="entry name" value="GAF-like_dom_sf"/>
</dbReference>
<evidence type="ECO:0000256" key="4">
    <source>
        <dbReference type="ARBA" id="ARBA00023125"/>
    </source>
</evidence>
<keyword evidence="6" id="KW-0804">Transcription</keyword>
<dbReference type="GO" id="GO:0016829">
    <property type="term" value="F:lyase activity"/>
    <property type="evidence" value="ECO:0007669"/>
    <property type="project" value="UniProtKB-KW"/>
</dbReference>
<keyword evidence="8" id="KW-0456">Lyase</keyword>
<dbReference type="SMART" id="SM00382">
    <property type="entry name" value="AAA"/>
    <property type="match status" value="1"/>
</dbReference>
<dbReference type="PROSITE" id="PS50045">
    <property type="entry name" value="SIGMA54_INTERACT_4"/>
    <property type="match status" value="1"/>
</dbReference>
<keyword evidence="2" id="KW-0067">ATP-binding</keyword>
<dbReference type="EMBL" id="CP019082">
    <property type="protein sequence ID" value="APW61511.1"/>
    <property type="molecule type" value="Genomic_DNA"/>
</dbReference>
<keyword evidence="3" id="KW-0805">Transcription regulation</keyword>
<keyword evidence="1" id="KW-0547">Nucleotide-binding</keyword>
<dbReference type="InterPro" id="IPR025944">
    <property type="entry name" value="Sigma_54_int_dom_CS"/>
</dbReference>
<evidence type="ECO:0000256" key="3">
    <source>
        <dbReference type="ARBA" id="ARBA00023015"/>
    </source>
</evidence>
<dbReference type="KEGG" id="pbor:BSF38_03026"/>
<dbReference type="Gene3D" id="1.10.10.60">
    <property type="entry name" value="Homeodomain-like"/>
    <property type="match status" value="1"/>
</dbReference>
<dbReference type="Pfam" id="PF00158">
    <property type="entry name" value="Sigma54_activat"/>
    <property type="match status" value="1"/>
</dbReference>
<dbReference type="GO" id="GO:0005524">
    <property type="term" value="F:ATP binding"/>
    <property type="evidence" value="ECO:0007669"/>
    <property type="project" value="UniProtKB-KW"/>
</dbReference>
<sequence length="531" mass="57254">MTSFDPLLLDVWREVSRHTALDESLARMMSLLVERLPLGELMIRAIDAAGGFLETTVVESARGGRPAPLGDAKTVVAASDLERLLEWGRLGEPAMGDDRAFRKRFPGLAPEKATGHLLAAPLNAAEGEPAVLILAADPPRVFEPRHEALVRALIDPLTVAVENDNRLRELVMLREAVEAENRSLRSRLDRNDISGSIIGAETGLKEVMEQIDMVSLSDAPVLILGETGSGKEVVARAIHTRSRRSTGPFLRVNCGAIPSELVDSELFGHERGSFTGAVGERKGWFERADGGTLFLDECGELPPAAQVRLLRILQDGQFERVGGEKARHVDVRIIAATHRDLQAMTVDGRFRQDLWYRLAVFPIHLPPLRERLSDISALAAHFAIRAAGRLGVPQLLPTADDVGLLVQYSWPGNVRELAAVIERAAILGSGTGLDVARALGLPARGLAQSSAPPKLDAASPVSDGPLPTLDQAAARHIELALSQCGGRIEGPAGAAARLGVNPHTLRSRMRKLGVDWNKFRASLVPTPSRGL</sequence>
<keyword evidence="4" id="KW-0238">DNA-binding</keyword>
<name>A0A1U7CRE8_9BACT</name>
<dbReference type="Gene3D" id="3.30.450.40">
    <property type="match status" value="1"/>
</dbReference>
<dbReference type="InterPro" id="IPR025662">
    <property type="entry name" value="Sigma_54_int_dom_ATP-bd_1"/>
</dbReference>
<reference evidence="9" key="1">
    <citation type="submission" date="2016-12" db="EMBL/GenBank/DDBJ databases">
        <title>Comparative genomics of four Isosphaeraceae planctomycetes: a common pool of plasmids and glycoside hydrolase genes.</title>
        <authorList>
            <person name="Ivanova A."/>
        </authorList>
    </citation>
    <scope>NUCLEOTIDE SEQUENCE [LARGE SCALE GENOMIC DNA]</scope>
    <source>
        <strain evidence="9">PX4</strain>
    </source>
</reference>
<dbReference type="Proteomes" id="UP000186309">
    <property type="component" value="Chromosome"/>
</dbReference>
<dbReference type="PANTHER" id="PTHR32071">
    <property type="entry name" value="TRANSCRIPTIONAL REGULATORY PROTEIN"/>
    <property type="match status" value="1"/>
</dbReference>